<dbReference type="SUPFAM" id="SSF54928">
    <property type="entry name" value="RNA-binding domain, RBD"/>
    <property type="match status" value="1"/>
</dbReference>
<dbReference type="Gene3D" id="3.30.70.330">
    <property type="match status" value="1"/>
</dbReference>
<dbReference type="AlphaFoldDB" id="A0A9P8C0K2"/>
<feature type="region of interest" description="Disordered" evidence="1">
    <location>
        <begin position="290"/>
        <end position="309"/>
    </location>
</feature>
<dbReference type="GO" id="GO:0003676">
    <property type="term" value="F:nucleic acid binding"/>
    <property type="evidence" value="ECO:0007669"/>
    <property type="project" value="InterPro"/>
</dbReference>
<evidence type="ECO:0000256" key="1">
    <source>
        <dbReference type="SAM" id="MobiDB-lite"/>
    </source>
</evidence>
<reference evidence="2" key="1">
    <citation type="journal article" date="2021" name="IMA Fungus">
        <title>Genomic characterization of three marine fungi, including Emericellopsis atlantica sp. nov. with signatures of a generalist lifestyle and marine biomass degradation.</title>
        <authorList>
            <person name="Hagestad O.C."/>
            <person name="Hou L."/>
            <person name="Andersen J.H."/>
            <person name="Hansen E.H."/>
            <person name="Altermark B."/>
            <person name="Li C."/>
            <person name="Kuhnert E."/>
            <person name="Cox R.J."/>
            <person name="Crous P.W."/>
            <person name="Spatafora J.W."/>
            <person name="Lail K."/>
            <person name="Amirebrahimi M."/>
            <person name="Lipzen A."/>
            <person name="Pangilinan J."/>
            <person name="Andreopoulos W."/>
            <person name="Hayes R.D."/>
            <person name="Ng V."/>
            <person name="Grigoriev I.V."/>
            <person name="Jackson S.A."/>
            <person name="Sutton T.D.S."/>
            <person name="Dobson A.D.W."/>
            <person name="Rama T."/>
        </authorList>
    </citation>
    <scope>NUCLEOTIDE SEQUENCE</scope>
    <source>
        <strain evidence="2">TRa018bII</strain>
    </source>
</reference>
<proteinExistence type="predicted"/>
<organism evidence="2 3">
    <name type="scientific">Amylocarpus encephaloides</name>
    <dbReference type="NCBI Taxonomy" id="45428"/>
    <lineage>
        <taxon>Eukaryota</taxon>
        <taxon>Fungi</taxon>
        <taxon>Dikarya</taxon>
        <taxon>Ascomycota</taxon>
        <taxon>Pezizomycotina</taxon>
        <taxon>Leotiomycetes</taxon>
        <taxon>Helotiales</taxon>
        <taxon>Helotiales incertae sedis</taxon>
        <taxon>Amylocarpus</taxon>
    </lineage>
</organism>
<evidence type="ECO:0000313" key="3">
    <source>
        <dbReference type="Proteomes" id="UP000824998"/>
    </source>
</evidence>
<dbReference type="InterPro" id="IPR035979">
    <property type="entry name" value="RBD_domain_sf"/>
</dbReference>
<evidence type="ECO:0000313" key="2">
    <source>
        <dbReference type="EMBL" id="KAG9229304.1"/>
    </source>
</evidence>
<sequence>MKLSKLQELLSFSQPQGNTAANFGPIQRPSANRATHLRSSSSNSIATGASNTTDELSPIFPNGTDLSLEIIGRFADTRLGAPSSSVPQGRLGNAINASTSMSKTSYGVDILEAVSTFHEEPGRHSYEARGHCSRMPSSDHMSLGTSNIGHSTNGSSAVGIPLYSGISHRVAKDYPTTFFPSNRFAGWNETASPMTNVHNLTLDLLNGLNQVNSLEELEAKQPATQEVQRYTSSLNARAQIFTGTIDHRAPLGISYNQVSNFNLGGHTPAVLSNGTIAHREPFGPPTRCTTPSAEKHGRNMAVSSHSSTLFEPARKLTGAVPELTEVRVQDPASFGYGNSSSNYRGDKGDKYHQNMATQPSDSCSVFIKTIPPQATLRDIFDTINEGRVWSMRRTPPNRGFANAIATVNFMNHQAAEAYISKSNFYGVFICGRRCRVIWNVNTHAAAQGSELEQSRVLYITGLADQLCLHQTIDFLHTKIDFELVSASQRMENAYTKTIEIEFCSIIGQSRAAQLCLTRHYRASGIDHTVIFGRDPCSPEQYILPGVSGPRNSRRARSGYSRAPATVLEDSLKNYIATHESSTLTWQATAYLTDTSTAYQIVQPTGDLTLSCSNGTEFPVGQNCDPFTCN</sequence>
<dbReference type="InterPro" id="IPR012677">
    <property type="entry name" value="Nucleotide-bd_a/b_plait_sf"/>
</dbReference>
<dbReference type="EMBL" id="MU251788">
    <property type="protein sequence ID" value="KAG9229304.1"/>
    <property type="molecule type" value="Genomic_DNA"/>
</dbReference>
<evidence type="ECO:0008006" key="4">
    <source>
        <dbReference type="Google" id="ProtNLM"/>
    </source>
</evidence>
<accession>A0A9P8C0K2</accession>
<name>A0A9P8C0K2_9HELO</name>
<dbReference type="OrthoDB" id="3552873at2759"/>
<feature type="region of interest" description="Disordered" evidence="1">
    <location>
        <begin position="17"/>
        <end position="59"/>
    </location>
</feature>
<comment type="caution">
    <text evidence="2">The sequence shown here is derived from an EMBL/GenBank/DDBJ whole genome shotgun (WGS) entry which is preliminary data.</text>
</comment>
<feature type="compositionally biased region" description="Low complexity" evidence="1">
    <location>
        <begin position="39"/>
        <end position="53"/>
    </location>
</feature>
<keyword evidence="3" id="KW-1185">Reference proteome</keyword>
<protein>
    <recommendedName>
        <fullName evidence="4">RRM domain-containing protein</fullName>
    </recommendedName>
</protein>
<gene>
    <name evidence="2" type="ORF">BJ875DRAFT_523797</name>
</gene>
<dbReference type="Proteomes" id="UP000824998">
    <property type="component" value="Unassembled WGS sequence"/>
</dbReference>